<dbReference type="VEuPathDB" id="AmoebaDB:FDP41_006633"/>
<keyword evidence="2 7" id="KW-0812">Transmembrane</keyword>
<organism evidence="10 11">
    <name type="scientific">Naegleria fowleri</name>
    <name type="common">Brain eating amoeba</name>
    <dbReference type="NCBI Taxonomy" id="5763"/>
    <lineage>
        <taxon>Eukaryota</taxon>
        <taxon>Discoba</taxon>
        <taxon>Heterolobosea</taxon>
        <taxon>Tetramitia</taxon>
        <taxon>Eutetramitia</taxon>
        <taxon>Vahlkampfiidae</taxon>
        <taxon>Naegleria</taxon>
    </lineage>
</organism>
<dbReference type="PANTHER" id="PTHR21576">
    <property type="entry name" value="UNCHARACTERIZED NODULIN-LIKE PROTEIN"/>
    <property type="match status" value="1"/>
</dbReference>
<accession>A0A6A5BJK6</accession>
<feature type="transmembrane region" description="Helical" evidence="7">
    <location>
        <begin position="665"/>
        <end position="687"/>
    </location>
</feature>
<dbReference type="GO" id="GO:0016020">
    <property type="term" value="C:membrane"/>
    <property type="evidence" value="ECO:0007669"/>
    <property type="project" value="UniProtKB-SubCell"/>
</dbReference>
<evidence type="ECO:0000259" key="8">
    <source>
        <dbReference type="Pfam" id="PF06813"/>
    </source>
</evidence>
<evidence type="ECO:0000259" key="9">
    <source>
        <dbReference type="Pfam" id="PF23262"/>
    </source>
</evidence>
<dbReference type="Pfam" id="PF06813">
    <property type="entry name" value="Nodulin-like"/>
    <property type="match status" value="1"/>
</dbReference>
<feature type="transmembrane region" description="Helical" evidence="7">
    <location>
        <begin position="291"/>
        <end position="309"/>
    </location>
</feature>
<evidence type="ECO:0000313" key="10">
    <source>
        <dbReference type="EMBL" id="KAF0974601.1"/>
    </source>
</evidence>
<dbReference type="InterPro" id="IPR056555">
    <property type="entry name" value="NFD4_C"/>
</dbReference>
<feature type="transmembrane region" description="Helical" evidence="7">
    <location>
        <begin position="321"/>
        <end position="341"/>
    </location>
</feature>
<evidence type="ECO:0000313" key="11">
    <source>
        <dbReference type="Proteomes" id="UP000444721"/>
    </source>
</evidence>
<feature type="transmembrane region" description="Helical" evidence="7">
    <location>
        <begin position="254"/>
        <end position="279"/>
    </location>
</feature>
<reference evidence="10 11" key="1">
    <citation type="journal article" date="2019" name="Sci. Rep.">
        <title>Nanopore sequencing improves the draft genome of the human pathogenic amoeba Naegleria fowleri.</title>
        <authorList>
            <person name="Liechti N."/>
            <person name="Schurch N."/>
            <person name="Bruggmann R."/>
            <person name="Wittwer M."/>
        </authorList>
    </citation>
    <scope>NUCLEOTIDE SEQUENCE [LARGE SCALE GENOMIC DNA]</scope>
    <source>
        <strain evidence="10 11">ATCC 30894</strain>
    </source>
</reference>
<gene>
    <name evidence="10" type="ORF">FDP41_006633</name>
</gene>
<feature type="transmembrane region" description="Helical" evidence="7">
    <location>
        <begin position="537"/>
        <end position="560"/>
    </location>
</feature>
<dbReference type="VEuPathDB" id="AmoebaDB:NfTy_088520"/>
<dbReference type="Pfam" id="PF23262">
    <property type="entry name" value="NFD4_C"/>
    <property type="match status" value="1"/>
</dbReference>
<dbReference type="OMA" id="VCCMTVL"/>
<dbReference type="AlphaFoldDB" id="A0A6A5BJK6"/>
<keyword evidence="4 7" id="KW-0472">Membrane</keyword>
<comment type="caution">
    <text evidence="10">The sequence shown here is derived from an EMBL/GenBank/DDBJ whole genome shotgun (WGS) entry which is preliminary data.</text>
</comment>
<dbReference type="Proteomes" id="UP000444721">
    <property type="component" value="Unassembled WGS sequence"/>
</dbReference>
<feature type="region of interest" description="Disordered" evidence="6">
    <location>
        <begin position="1"/>
        <end position="23"/>
    </location>
</feature>
<proteinExistence type="predicted"/>
<feature type="transmembrane region" description="Helical" evidence="7">
    <location>
        <begin position="157"/>
        <end position="176"/>
    </location>
</feature>
<feature type="transmembrane region" description="Helical" evidence="7">
    <location>
        <begin position="580"/>
        <end position="599"/>
    </location>
</feature>
<feature type="transmembrane region" description="Helical" evidence="7">
    <location>
        <begin position="222"/>
        <end position="242"/>
    </location>
</feature>
<feature type="transmembrane region" description="Helical" evidence="7">
    <location>
        <begin position="633"/>
        <end position="653"/>
    </location>
</feature>
<dbReference type="Gene3D" id="1.20.1250.20">
    <property type="entry name" value="MFS general substrate transporter like domains"/>
    <property type="match status" value="2"/>
</dbReference>
<keyword evidence="5" id="KW-0175">Coiled coil</keyword>
<sequence length="760" mass="84621">MSLTSSTVPAETTAPSAPTTTNEMTLSFTQTIGMQPIITSDSSHQESVENFNHDSADISNNTISHQEVNIDNNHDVSHPKIIIRGLVENNFISHNNHEMDSSFHEDPLKESVVVFEMKMNEKNHENDQNHSSHVTSKYEKFLKLISILNFLLFGNRWISFLIGALLTFLSGTHYAYSSISPTIKNDLNFSQTQVNLIGTAANVGTYFALPVSMLNDFIGSRVTCVISGILLFSGYFAFYLMYIKAIPLNGSDAYIFIACFMAIMGQGSAGAYAAAITTNIKNFEEKHRGKIIGFMGSCVALSSAVFSLIYSVGFERKLGEYLLFVGVFAGGVTTVLGTLFMNQIGIKKSSENSSKNGNVEDRWLMEEEGDDVKSFVHDEDLEDGDVEQINDFLMMGNDKMALENNDLPKEENKNCSSSPHQEEDHSVLLLEHKESHEQTVQPQELIMNVTSTPMLQNSECDLETSDILEDKLEKREEEIQVEIEQVEAIENEKLKTADHLSENPLLLPQMEKKLESKFDKIWSIAQKPIPNANPIQMLFALDFYLTFFIYFACIGSGLVIVNNLGSIVISYGGYDGQQHVMVIIFACSNALGRLLFGFISDSFSRYVTRTTFLTGASILMLICQLVVLVSPLWMFYLILILLGTSFGGVAVMIPSFLSERFGPKYFAVNSSICSLASSLGSFLLATLVAGKVYESNIASDNLSKICYGISCFQVTFYLTTLLCSISCVACILLMYRTRGLYQILYYRKVLNLNHDPVMAK</sequence>
<keyword evidence="3 7" id="KW-1133">Transmembrane helix</keyword>
<feature type="transmembrane region" description="Helical" evidence="7">
    <location>
        <begin position="606"/>
        <end position="627"/>
    </location>
</feature>
<protein>
    <submittedName>
        <fullName evidence="10">Uncharacterized protein</fullName>
    </submittedName>
</protein>
<evidence type="ECO:0000256" key="7">
    <source>
        <dbReference type="SAM" id="Phobius"/>
    </source>
</evidence>
<dbReference type="EMBL" id="VFQX01000052">
    <property type="protein sequence ID" value="KAF0974601.1"/>
    <property type="molecule type" value="Genomic_DNA"/>
</dbReference>
<feature type="coiled-coil region" evidence="5">
    <location>
        <begin position="465"/>
        <end position="492"/>
    </location>
</feature>
<dbReference type="OrthoDB" id="410267at2759"/>
<dbReference type="InterPro" id="IPR036259">
    <property type="entry name" value="MFS_trans_sf"/>
</dbReference>
<evidence type="ECO:0000256" key="6">
    <source>
        <dbReference type="SAM" id="MobiDB-lite"/>
    </source>
</evidence>
<feature type="domain" description="Nodulin-like" evidence="8">
    <location>
        <begin position="156"/>
        <end position="336"/>
    </location>
</feature>
<evidence type="ECO:0000256" key="2">
    <source>
        <dbReference type="ARBA" id="ARBA00022692"/>
    </source>
</evidence>
<feature type="transmembrane region" description="Helical" evidence="7">
    <location>
        <begin position="196"/>
        <end position="215"/>
    </location>
</feature>
<comment type="subcellular location">
    <subcellularLocation>
        <location evidence="1">Membrane</location>
        <topology evidence="1">Multi-pass membrane protein</topology>
    </subcellularLocation>
</comment>
<dbReference type="RefSeq" id="XP_044559314.1">
    <property type="nucleotide sequence ID" value="XM_044710290.1"/>
</dbReference>
<keyword evidence="11" id="KW-1185">Reference proteome</keyword>
<feature type="compositionally biased region" description="Low complexity" evidence="6">
    <location>
        <begin position="1"/>
        <end position="21"/>
    </location>
</feature>
<dbReference type="VEuPathDB" id="AmoebaDB:NF0057940"/>
<dbReference type="InterPro" id="IPR010658">
    <property type="entry name" value="Nodulin-like"/>
</dbReference>
<dbReference type="PANTHER" id="PTHR21576:SF158">
    <property type="entry name" value="RIBOSOMAL RNA-PROCESSING PROTEIN 12-LIKE CONSERVED DOMAIN-CONTAINING PROTEIN"/>
    <property type="match status" value="1"/>
</dbReference>
<name>A0A6A5BJK6_NAEFO</name>
<evidence type="ECO:0000256" key="5">
    <source>
        <dbReference type="SAM" id="Coils"/>
    </source>
</evidence>
<feature type="transmembrane region" description="Helical" evidence="7">
    <location>
        <begin position="707"/>
        <end position="735"/>
    </location>
</feature>
<feature type="domain" description="NFD4 C-terminal" evidence="9">
    <location>
        <begin position="537"/>
        <end position="741"/>
    </location>
</feature>
<evidence type="ECO:0000256" key="3">
    <source>
        <dbReference type="ARBA" id="ARBA00022989"/>
    </source>
</evidence>
<evidence type="ECO:0000256" key="4">
    <source>
        <dbReference type="ARBA" id="ARBA00023136"/>
    </source>
</evidence>
<dbReference type="SUPFAM" id="SSF103473">
    <property type="entry name" value="MFS general substrate transporter"/>
    <property type="match status" value="1"/>
</dbReference>
<evidence type="ECO:0000256" key="1">
    <source>
        <dbReference type="ARBA" id="ARBA00004141"/>
    </source>
</evidence>
<dbReference type="GeneID" id="68113851"/>